<sequence length="261" mass="29034">MGHDSSPYRRAAPPEAREEVDLGARLGEHRARRDVGSLVVAIALPVIAGLAALRLRVPLRTMPIAILVGCVLGLGFFAIVQLARRRPHVAVHERGIVITLRRVAHAIAWEDVDRLVIGPESRALPLGAAIIGQPNARFTTHDGRSFELRTDEVQDLDGLASLLELRCSDPLVPDAREALEAGETLDFGALRMRDDHVEVDLARAPWSEIDEAVTHLDRVELMRGGRVWRSVRFEHLVHRRVALAMLARRTRVRDGVRMLFS</sequence>
<keyword evidence="1" id="KW-0812">Transmembrane</keyword>
<dbReference type="RefSeq" id="WP_053231542.1">
    <property type="nucleotide sequence ID" value="NZ_CP011125.1"/>
</dbReference>
<keyword evidence="3" id="KW-1185">Reference proteome</keyword>
<protein>
    <submittedName>
        <fullName evidence="2">Uncharacterized protein</fullName>
    </submittedName>
</protein>
<feature type="transmembrane region" description="Helical" evidence="1">
    <location>
        <begin position="35"/>
        <end position="55"/>
    </location>
</feature>
<dbReference type="AlphaFoldDB" id="A0A0F6W0K3"/>
<evidence type="ECO:0000313" key="3">
    <source>
        <dbReference type="Proteomes" id="UP000034883"/>
    </source>
</evidence>
<dbReference type="STRING" id="927083.DB32_001320"/>
<proteinExistence type="predicted"/>
<gene>
    <name evidence="2" type="ORF">DB32_001320</name>
</gene>
<dbReference type="Proteomes" id="UP000034883">
    <property type="component" value="Chromosome"/>
</dbReference>
<keyword evidence="1" id="KW-1133">Transmembrane helix</keyword>
<evidence type="ECO:0000313" key="2">
    <source>
        <dbReference type="EMBL" id="AKF04171.1"/>
    </source>
</evidence>
<reference evidence="2 3" key="1">
    <citation type="submission" date="2015-03" db="EMBL/GenBank/DDBJ databases">
        <title>Genome assembly of Sandaracinus amylolyticus DSM 53668.</title>
        <authorList>
            <person name="Sharma G."/>
            <person name="Subramanian S."/>
        </authorList>
    </citation>
    <scope>NUCLEOTIDE SEQUENCE [LARGE SCALE GENOMIC DNA]</scope>
    <source>
        <strain evidence="2 3">DSM 53668</strain>
    </source>
</reference>
<accession>A0A0F6W0K3</accession>
<feature type="transmembrane region" description="Helical" evidence="1">
    <location>
        <begin position="61"/>
        <end position="80"/>
    </location>
</feature>
<dbReference type="InterPro" id="IPR046492">
    <property type="entry name" value="DUF6585"/>
</dbReference>
<keyword evidence="1" id="KW-0472">Membrane</keyword>
<dbReference type="EMBL" id="CP011125">
    <property type="protein sequence ID" value="AKF04171.1"/>
    <property type="molecule type" value="Genomic_DNA"/>
</dbReference>
<dbReference type="Pfam" id="PF20226">
    <property type="entry name" value="DUF6585"/>
    <property type="match status" value="1"/>
</dbReference>
<organism evidence="2 3">
    <name type="scientific">Sandaracinus amylolyticus</name>
    <dbReference type="NCBI Taxonomy" id="927083"/>
    <lineage>
        <taxon>Bacteria</taxon>
        <taxon>Pseudomonadati</taxon>
        <taxon>Myxococcota</taxon>
        <taxon>Polyangia</taxon>
        <taxon>Polyangiales</taxon>
        <taxon>Sandaracinaceae</taxon>
        <taxon>Sandaracinus</taxon>
    </lineage>
</organism>
<name>A0A0F6W0K3_9BACT</name>
<evidence type="ECO:0000256" key="1">
    <source>
        <dbReference type="SAM" id="Phobius"/>
    </source>
</evidence>
<dbReference type="KEGG" id="samy:DB32_001320"/>
<dbReference type="OrthoDB" id="4832786at2"/>